<evidence type="ECO:0000313" key="2">
    <source>
        <dbReference type="Proteomes" id="UP000023152"/>
    </source>
</evidence>
<dbReference type="AlphaFoldDB" id="X6LJA1"/>
<evidence type="ECO:0000313" key="1">
    <source>
        <dbReference type="EMBL" id="ETO01416.1"/>
    </source>
</evidence>
<dbReference type="EMBL" id="ASPP01038368">
    <property type="protein sequence ID" value="ETO01416.1"/>
    <property type="molecule type" value="Genomic_DNA"/>
</dbReference>
<dbReference type="Proteomes" id="UP000023152">
    <property type="component" value="Unassembled WGS sequence"/>
</dbReference>
<organism evidence="1 2">
    <name type="scientific">Reticulomyxa filosa</name>
    <dbReference type="NCBI Taxonomy" id="46433"/>
    <lineage>
        <taxon>Eukaryota</taxon>
        <taxon>Sar</taxon>
        <taxon>Rhizaria</taxon>
        <taxon>Retaria</taxon>
        <taxon>Foraminifera</taxon>
        <taxon>Monothalamids</taxon>
        <taxon>Reticulomyxidae</taxon>
        <taxon>Reticulomyxa</taxon>
    </lineage>
</organism>
<sequence>MLQHSLQKKKKYNILPLCQFNKLHSFHLKKKKMGQNIPHGIGSSIRSNGKADMLTTLPSMSDNSEALNANMHGGIGNNGNGINYGINIPDSRNKHQQQSKITSNAIDIDTNGIRRIDIKRKQLDSGLTDDNMKKAKYQSSTLQVAVQVSSMQQNEEKKTEEVTFENVWKKNMQTRRQFMCSNTPTIVVTPIKSKELRSATS</sequence>
<name>X6LJA1_RETFI</name>
<proteinExistence type="predicted"/>
<gene>
    <name evidence="1" type="ORF">RFI_36024</name>
</gene>
<comment type="caution">
    <text evidence="1">The sequence shown here is derived from an EMBL/GenBank/DDBJ whole genome shotgun (WGS) entry which is preliminary data.</text>
</comment>
<feature type="non-terminal residue" evidence="1">
    <location>
        <position position="201"/>
    </location>
</feature>
<protein>
    <submittedName>
        <fullName evidence="1">Uncharacterized protein</fullName>
    </submittedName>
</protein>
<reference evidence="1 2" key="1">
    <citation type="journal article" date="2013" name="Curr. Biol.">
        <title>The Genome of the Foraminiferan Reticulomyxa filosa.</title>
        <authorList>
            <person name="Glockner G."/>
            <person name="Hulsmann N."/>
            <person name="Schleicher M."/>
            <person name="Noegel A.A."/>
            <person name="Eichinger L."/>
            <person name="Gallinger C."/>
            <person name="Pawlowski J."/>
            <person name="Sierra R."/>
            <person name="Euteneuer U."/>
            <person name="Pillet L."/>
            <person name="Moustafa A."/>
            <person name="Platzer M."/>
            <person name="Groth M."/>
            <person name="Szafranski K."/>
            <person name="Schliwa M."/>
        </authorList>
    </citation>
    <scope>NUCLEOTIDE SEQUENCE [LARGE SCALE GENOMIC DNA]</scope>
</reference>
<accession>X6LJA1</accession>
<keyword evidence="2" id="KW-1185">Reference proteome</keyword>